<reference evidence="7" key="1">
    <citation type="submission" date="2022-04" db="EMBL/GenBank/DDBJ databases">
        <authorList>
            <person name="Xu L."/>
            <person name="Lv Z."/>
        </authorList>
    </citation>
    <scope>NUCLEOTIDE SEQUENCE</scope>
    <source>
        <strain evidence="7">LV_2022a</strain>
    </source>
</reference>
<feature type="compositionally biased region" description="Acidic residues" evidence="5">
    <location>
        <begin position="1829"/>
        <end position="1839"/>
    </location>
</feature>
<feature type="compositionally biased region" description="Pro residues" evidence="5">
    <location>
        <begin position="1989"/>
        <end position="1998"/>
    </location>
</feature>
<dbReference type="Pfam" id="PF00856">
    <property type="entry name" value="SET"/>
    <property type="match status" value="1"/>
</dbReference>
<evidence type="ECO:0000256" key="2">
    <source>
        <dbReference type="ARBA" id="ARBA00022771"/>
    </source>
</evidence>
<evidence type="ECO:0000256" key="1">
    <source>
        <dbReference type="ARBA" id="ARBA00022723"/>
    </source>
</evidence>
<dbReference type="InterPro" id="IPR013083">
    <property type="entry name" value="Znf_RING/FYVE/PHD"/>
</dbReference>
<feature type="domain" description="SET" evidence="6">
    <location>
        <begin position="632"/>
        <end position="759"/>
    </location>
</feature>
<feature type="compositionally biased region" description="Basic residues" evidence="5">
    <location>
        <begin position="900"/>
        <end position="912"/>
    </location>
</feature>
<dbReference type="PROSITE" id="PS50280">
    <property type="entry name" value="SET"/>
    <property type="match status" value="1"/>
</dbReference>
<dbReference type="PROSITE" id="PS01359">
    <property type="entry name" value="ZF_PHD_1"/>
    <property type="match status" value="1"/>
</dbReference>
<dbReference type="GO" id="GO:0070210">
    <property type="term" value="C:Rpd3L-Expanded complex"/>
    <property type="evidence" value="ECO:0007669"/>
    <property type="project" value="TreeGrafter"/>
</dbReference>
<dbReference type="GO" id="GO:0034967">
    <property type="term" value="C:Set3 complex"/>
    <property type="evidence" value="ECO:0007669"/>
    <property type="project" value="TreeGrafter"/>
</dbReference>
<dbReference type="EMBL" id="JALJAT010000002">
    <property type="protein sequence ID" value="KAK4472411.1"/>
    <property type="molecule type" value="Genomic_DNA"/>
</dbReference>
<dbReference type="InterPro" id="IPR001965">
    <property type="entry name" value="Znf_PHD"/>
</dbReference>
<dbReference type="PANTHER" id="PTHR46462">
    <property type="entry name" value="UPSET, ISOFORM A"/>
    <property type="match status" value="1"/>
</dbReference>
<feature type="region of interest" description="Disordered" evidence="5">
    <location>
        <begin position="1044"/>
        <end position="1151"/>
    </location>
</feature>
<evidence type="ECO:0000313" key="8">
    <source>
        <dbReference type="Proteomes" id="UP001292079"/>
    </source>
</evidence>
<dbReference type="Proteomes" id="UP001292079">
    <property type="component" value="Unassembled WGS sequence"/>
</dbReference>
<dbReference type="Pfam" id="PF20826">
    <property type="entry name" value="PHD_5"/>
    <property type="match status" value="1"/>
</dbReference>
<dbReference type="SUPFAM" id="SSF82199">
    <property type="entry name" value="SET domain"/>
    <property type="match status" value="1"/>
</dbReference>
<accession>A0AAE1ZE89</accession>
<dbReference type="InterPro" id="IPR046341">
    <property type="entry name" value="SET_dom_sf"/>
</dbReference>
<feature type="region of interest" description="Disordered" evidence="5">
    <location>
        <begin position="1708"/>
        <end position="1735"/>
    </location>
</feature>
<keyword evidence="8" id="KW-1185">Reference proteome</keyword>
<keyword evidence="1" id="KW-0479">Metal-binding</keyword>
<dbReference type="InterPro" id="IPR011011">
    <property type="entry name" value="Znf_FYVE_PHD"/>
</dbReference>
<feature type="compositionally biased region" description="Basic residues" evidence="5">
    <location>
        <begin position="938"/>
        <end position="953"/>
    </location>
</feature>
<feature type="compositionally biased region" description="Basic and acidic residues" evidence="5">
    <location>
        <begin position="1089"/>
        <end position="1118"/>
    </location>
</feature>
<evidence type="ECO:0000256" key="5">
    <source>
        <dbReference type="SAM" id="MobiDB-lite"/>
    </source>
</evidence>
<keyword evidence="3" id="KW-0862">Zinc</keyword>
<feature type="compositionally biased region" description="Basic and acidic residues" evidence="5">
    <location>
        <begin position="1053"/>
        <end position="1073"/>
    </location>
</feature>
<feature type="region of interest" description="Disordered" evidence="5">
    <location>
        <begin position="1989"/>
        <end position="2010"/>
    </location>
</feature>
<evidence type="ECO:0000256" key="4">
    <source>
        <dbReference type="ARBA" id="ARBA00022853"/>
    </source>
</evidence>
<dbReference type="GO" id="GO:0008270">
    <property type="term" value="F:zinc ion binding"/>
    <property type="evidence" value="ECO:0007669"/>
    <property type="project" value="UniProtKB-KW"/>
</dbReference>
<feature type="region of interest" description="Disordered" evidence="5">
    <location>
        <begin position="1817"/>
        <end position="1855"/>
    </location>
</feature>
<organism evidence="7 8">
    <name type="scientific">Schistosoma mekongi</name>
    <name type="common">Parasitic worm</name>
    <dbReference type="NCBI Taxonomy" id="38744"/>
    <lineage>
        <taxon>Eukaryota</taxon>
        <taxon>Metazoa</taxon>
        <taxon>Spiralia</taxon>
        <taxon>Lophotrochozoa</taxon>
        <taxon>Platyhelminthes</taxon>
        <taxon>Trematoda</taxon>
        <taxon>Digenea</taxon>
        <taxon>Strigeidida</taxon>
        <taxon>Schistosomatoidea</taxon>
        <taxon>Schistosomatidae</taxon>
        <taxon>Schistosoma</taxon>
    </lineage>
</organism>
<feature type="compositionally biased region" description="Polar residues" evidence="5">
    <location>
        <begin position="958"/>
        <end position="974"/>
    </location>
</feature>
<protein>
    <recommendedName>
        <fullName evidence="6">SET domain-containing protein</fullName>
    </recommendedName>
</protein>
<name>A0AAE1ZE89_SCHME</name>
<feature type="region of interest" description="Disordered" evidence="5">
    <location>
        <begin position="896"/>
        <end position="974"/>
    </location>
</feature>
<dbReference type="PANTHER" id="PTHR46462:SF3">
    <property type="entry name" value="UPSET, ISOFORM A"/>
    <property type="match status" value="1"/>
</dbReference>
<gene>
    <name evidence="7" type="ORF">MN116_003667</name>
</gene>
<dbReference type="SMART" id="SM00249">
    <property type="entry name" value="PHD"/>
    <property type="match status" value="1"/>
</dbReference>
<dbReference type="InterPro" id="IPR019786">
    <property type="entry name" value="Zinc_finger_PHD-type_CS"/>
</dbReference>
<dbReference type="GO" id="GO:0006325">
    <property type="term" value="P:chromatin organization"/>
    <property type="evidence" value="ECO:0007669"/>
    <property type="project" value="UniProtKB-KW"/>
</dbReference>
<evidence type="ECO:0000256" key="3">
    <source>
        <dbReference type="ARBA" id="ARBA00022833"/>
    </source>
</evidence>
<keyword evidence="2" id="KW-0863">Zinc-finger</keyword>
<keyword evidence="4" id="KW-0156">Chromatin regulator</keyword>
<reference evidence="7" key="2">
    <citation type="journal article" date="2023" name="Infect Dis Poverty">
        <title>Chromosome-scale genome of the human blood fluke Schistosoma mekongi and its implications for public health.</title>
        <authorList>
            <person name="Zhou M."/>
            <person name="Xu L."/>
            <person name="Xu D."/>
            <person name="Chen W."/>
            <person name="Khan J."/>
            <person name="Hu Y."/>
            <person name="Huang H."/>
            <person name="Wei H."/>
            <person name="Zhang Y."/>
            <person name="Chusongsang P."/>
            <person name="Tanasarnprasert K."/>
            <person name="Hu X."/>
            <person name="Limpanont Y."/>
            <person name="Lv Z."/>
        </authorList>
    </citation>
    <scope>NUCLEOTIDE SEQUENCE</scope>
    <source>
        <strain evidence="7">LV_2022a</strain>
    </source>
</reference>
<dbReference type="SUPFAM" id="SSF57903">
    <property type="entry name" value="FYVE/PHD zinc finger"/>
    <property type="match status" value="1"/>
</dbReference>
<dbReference type="CDD" id="cd10529">
    <property type="entry name" value="SET_SETD5-like"/>
    <property type="match status" value="1"/>
</dbReference>
<comment type="caution">
    <text evidence="7">The sequence shown here is derived from an EMBL/GenBank/DDBJ whole genome shotgun (WGS) entry which is preliminary data.</text>
</comment>
<dbReference type="Gene3D" id="2.170.270.10">
    <property type="entry name" value="SET domain"/>
    <property type="match status" value="1"/>
</dbReference>
<feature type="compositionally biased region" description="Basic and acidic residues" evidence="5">
    <location>
        <begin position="1716"/>
        <end position="1733"/>
    </location>
</feature>
<proteinExistence type="predicted"/>
<evidence type="ECO:0000313" key="7">
    <source>
        <dbReference type="EMBL" id="KAK4472411.1"/>
    </source>
</evidence>
<sequence length="2147" mass="240004">MLGLVSHVNLMDALIHPHRQFNSLNYFTLSRRSSTHNGVSESDAIIEDTPDSPVEITDYSSQPPDIGRTVIINHDGCEISLCDAQKVNRRVVCFLHQNPESDPDEYPFHAVTYGESEGCWGLPYNVSFPIPLTMLKDHNYASYEPDPCHAGPAESDDRLSLLAKLALAKDDSTEKPGEKVSSTLQSTLQSNWINKENSAVVSTTKSLGLIELNPLHTSNKRIASSSEHIFTPINGQSLVTMANHVPPVSSRTILLSTTSGNVNPPLQIHRVTSSLTPHVVLRTGLPGLQISTTTARQVTTDSGEPVRCICGDTNVDGYLVQCNQCRIWHHSECISSVSKSHLSTPYVCELCQTHPKAITIQRPHLTTFSNVGSTTTSSIRISRTSIATNTSPGRIFLNAFGGTAPRHVHVCIPPNQGVSGVHCSEFSLVSGMASTENSSVAAHLSNRSSCGRSVRSSKRKQNLLTLTGGSCSANSGIEGFSSSPPVLDDFEDLSNIQPSYTTDSRSYFVESSLDPAYQTQGSYSALAPDNKIQIRHNSIVHRLIADCTSSKVQSSYTQVNEVYHTSPPCSTSDSILSPPSDVYEEAQTLHLSSRLCKKLDLMFPLLTGMTADFDDTDGISNEEIPSNLESLLRYQVSSFDFNRRGLIANEDICPRTPIIEYRGNCLLLSEYSDMYDYRKHYNPFVLFYKSLPKLPICVDARKYGNEARYIRRSCTPNSEVRHCISFSNDSHNGPVPQLRLVVVASRLIPKSSEITLPFDFDYTACRYLVKCACILKGCPVTRWFQRMNQLSNPLRSSTRHSLVCTRKLPHSPRSYGINGYSRDLSLSHNSQLNYDEKDADEQSTLCSKSPINNNVKNFAVSRTGRHVVSNEQTSVLNQTTSNLSVRGCLKNTGISYGVRRTSHRGGRGRGRLRSSSLGVHTKRGTKRLSSKMMCRNKLNPKRPLKTTRKRRSQRTSSYFHSNQHPTKSPDNSMNVERKIDVHDFSSKSGCSYDAERINGMRSVPVKTSDDFPLKSPNLYNQEVIDNKDVNLKLRNELLEDDLDADTEPEYDVQPEKYTDKSMCHKHTRSDSRQDCAISRVTVDANSHSKSPDIENLKVEAHGDNSSKRKSVDSSLIDRGKRRSQINSGNHVSISHKRSNSQEGKDDKKSKEDVWMAEVLRRIERMEKKRLKQHLSSVNLKNNQSIECAENNSSQFSEKYFKSEEISDSTYVKPADGIQMHLNTMDIEESSDITLKTLGSTKDIENVITDEGQLNHLGSANIFEKLDMLDRESNHPFPSVSQDIKLDENVSSSKAFDKAIVSDESNARFQRKRSKQFTKSKFKYQGHCSVSHKQRRRRSQAALLCDSLSTVGQGGSREDRWLQMQLRRIAELNDNQVPQLTSLDMEKSLSDKNRMPSCSPSKDGSNMRVTLFEALGVKNELSKSDCNSNSCLQHLSPSLSRFNITPGRDKAVVADVSESCNQISGNQHILDSEADCGFIVYRTREKDPMAKFSRTRSLDMNSLFATIHDEISEKSVTDIRQDVCTSADDISTSCLAQPFVHQTPRPTKKRWLSRALMEEDVESSNNNVSNCSQSINHSLSNKSDSSLILQNSCATPVNPKKRIISRLSGISEDLSGRMHFETGDNSKKEDSKILPDRLADNLNEEQMICNHDSTPNLQSHEDNEFCDPLSTHLAPLPPKKATVKQQAEELRLQEIRKVRVSLSEYRRRRGLPAYTPDPERNHKETREPPDHTNDNIDNLEIIIPPTLLSPDQLLITLPTHNESKPSSCVKNPDALLQKITSLNIKPEVFHDYNESLAPYKQIPKTCEFDGKHDFIDAKVNERGPRTPSEPPDDDDDEDIGVDSINPVSRGALSSSPEPCIKFSGKVLSTHSSPTSVFSDTRIASEKLHFRNSSPPDVNSSKYHNSCFPSNIFSSPVQIIHENHLHNTSRTKEFDQDLINSGIIDNGHASVPKLFSSKQTHFDGILHHYRKTFDSNDSEHLHDSVISTSILPPPPPPPIPSFSGHPTSSNSPVAPPYDIEKNLEDNSSHLTGSLEYFIQRDNEIRVWQETRSYGREKHNTSSWHHRLSGQPCLNTRKASYTVSKHPSKCSRNNESYSYYPDVVTGHFDNVEQTLLRIRDSLQAQLDLTKVGCSNSDNDESSTNNNGAVC</sequence>
<dbReference type="SMART" id="SM00317">
    <property type="entry name" value="SET"/>
    <property type="match status" value="1"/>
</dbReference>
<dbReference type="Gene3D" id="3.30.40.10">
    <property type="entry name" value="Zinc/RING finger domain, C3HC4 (zinc finger)"/>
    <property type="match status" value="1"/>
</dbReference>
<feature type="compositionally biased region" description="Basic residues" evidence="5">
    <location>
        <begin position="920"/>
        <end position="929"/>
    </location>
</feature>
<dbReference type="GO" id="GO:0006355">
    <property type="term" value="P:regulation of DNA-templated transcription"/>
    <property type="evidence" value="ECO:0007669"/>
    <property type="project" value="TreeGrafter"/>
</dbReference>
<feature type="compositionally biased region" description="Basic and acidic residues" evidence="5">
    <location>
        <begin position="1142"/>
        <end position="1151"/>
    </location>
</feature>
<evidence type="ECO:0000259" key="6">
    <source>
        <dbReference type="PROSITE" id="PS50280"/>
    </source>
</evidence>
<dbReference type="InterPro" id="IPR001214">
    <property type="entry name" value="SET_dom"/>
</dbReference>